<keyword evidence="2" id="KW-1185">Reference proteome</keyword>
<gene>
    <name evidence="1" type="ORF">GJV77_12380</name>
</gene>
<name>A0A7K1GRQ5_9FLAO</name>
<dbReference type="Proteomes" id="UP000488936">
    <property type="component" value="Unassembled WGS sequence"/>
</dbReference>
<dbReference type="NCBIfam" id="NF046077">
    <property type="entry name" value="LPS_M949_RS01915"/>
    <property type="match status" value="1"/>
</dbReference>
<accession>A0A7K1GRQ5</accession>
<evidence type="ECO:0000313" key="2">
    <source>
        <dbReference type="Proteomes" id="UP000488936"/>
    </source>
</evidence>
<comment type="caution">
    <text evidence="1">The sequence shown here is derived from an EMBL/GenBank/DDBJ whole genome shotgun (WGS) entry which is preliminary data.</text>
</comment>
<dbReference type="AlphaFoldDB" id="A0A7K1GRQ5"/>
<dbReference type="OrthoDB" id="8585774at2"/>
<sequence length="238" mass="28156">MKQVLTLYCLLLSCVNYSQENSLYRQYEEIRPEVRLSILDSIQSTTNFNLHKIQYAQIPNQLEYKGTIIEALKWYDKLGENILILSSNGTHNTNDNGNRTELYAYLFTKNSSHKEYKRTWRLYDYIDCIPIDYKVYFIEHQLRITDLNENGIAEISFPYILMCRGDVSNDTLKFMLYENSTKYALRGETMYCQALPTYLDGSIYTPSNNLTDSPIFFDFMSKRWNTFKCIETIAYPYE</sequence>
<proteinExistence type="predicted"/>
<evidence type="ECO:0000313" key="1">
    <source>
        <dbReference type="EMBL" id="MTH30684.1"/>
    </source>
</evidence>
<dbReference type="EMBL" id="WMJY01000036">
    <property type="protein sequence ID" value="MTH30684.1"/>
    <property type="molecule type" value="Genomic_DNA"/>
</dbReference>
<organism evidence="1 2">
    <name type="scientific">Myroides pelagicus</name>
    <dbReference type="NCBI Taxonomy" id="270914"/>
    <lineage>
        <taxon>Bacteria</taxon>
        <taxon>Pseudomonadati</taxon>
        <taxon>Bacteroidota</taxon>
        <taxon>Flavobacteriia</taxon>
        <taxon>Flavobacteriales</taxon>
        <taxon>Flavobacteriaceae</taxon>
        <taxon>Myroides</taxon>
    </lineage>
</organism>
<protein>
    <submittedName>
        <fullName evidence="1">Uncharacterized protein</fullName>
    </submittedName>
</protein>
<dbReference type="InterPro" id="IPR058148">
    <property type="entry name" value="M949_RS01915-like_dom"/>
</dbReference>
<reference evidence="1 2" key="1">
    <citation type="journal article" date="2006" name="Int. J. Syst. Evol. Microbiol.">
        <title>Myroides pelagicus sp. nov., isolated from seawater in Thailand.</title>
        <authorList>
            <person name="Yoon J."/>
            <person name="Maneerat S."/>
            <person name="Kawai F."/>
            <person name="Yokota A."/>
        </authorList>
    </citation>
    <scope>NUCLEOTIDE SEQUENCE [LARGE SCALE GENOMIC DNA]</scope>
    <source>
        <strain evidence="1 2">SM1T</strain>
    </source>
</reference>
<dbReference type="RefSeq" id="WP_155036664.1">
    <property type="nucleotide sequence ID" value="NZ_JAYMMG010000036.1"/>
</dbReference>